<sequence length="692" mass="74574">MVAAIQGLWYNYAEKRIYDATITLSLRYANYLVAGLSTAVTIAGSSFWTITAFILHSFFARRGNDATVLHYQHQVILTNAGSTTSTMTDGAKTMMAWWSRGIRCVFWRTISFIIPPFIVWAGFLAAGIFVADVATNSYVSTVVRAQPNNCGLVNVSTSSIEASMAYGSKVLNDTYQARAYMTNFYQNQTTSASVAESVYVMPALPYTINTAAACPVPDTSLCITGHNGAISFTSMPIDSQTMLGINAKKDSRVKLKMSTTCAPLDSSGYTEKFQNRNTGLTESLFFLGPIDDSTEFTYSYTEQMVNETTAYLLEAVYAFAGDASASAWQPIDALARDDADLTVLFFSQNGAAYLDPVYDPFFLANGSFTEELGGTTFYQANKYVNTLVCADQYTLCNPNTNTCTPTGGFQTLARTATENTPGFNTTQYATATRIIEAISQAGIYNSVNGLNAAALFATNQLIQSLSPALPDNQWQTEVAGWFGTSMAKIQASIVEFAVKSSDLGPYMFVNSPYDTEHVTDSFALAVYQAWQDQCTGQLVQLTGSVQNFSFLGILIVACTTVSLGILGLCLGKIVDKIGHNGPARTARQTDDKFHLQRMAMGPPTGPGNAWEKRAFGVPVLAHGTERFARSTPVNDEETEFAGYAHAVPMALAVNPADGVAHCANGVSSGSSNAGVPQAYGRNGAVNNVNERP</sequence>
<reference evidence="3 4" key="1">
    <citation type="submission" date="2024-01" db="EMBL/GenBank/DDBJ databases">
        <authorList>
            <person name="Allen C."/>
            <person name="Tagirdzhanova G."/>
        </authorList>
    </citation>
    <scope>NUCLEOTIDE SEQUENCE [LARGE SCALE GENOMIC DNA]</scope>
</reference>
<evidence type="ECO:0000256" key="2">
    <source>
        <dbReference type="SAM" id="Phobius"/>
    </source>
</evidence>
<organism evidence="3 4">
    <name type="scientific">Sporothrix eucalyptigena</name>
    <dbReference type="NCBI Taxonomy" id="1812306"/>
    <lineage>
        <taxon>Eukaryota</taxon>
        <taxon>Fungi</taxon>
        <taxon>Dikarya</taxon>
        <taxon>Ascomycota</taxon>
        <taxon>Pezizomycotina</taxon>
        <taxon>Sordariomycetes</taxon>
        <taxon>Sordariomycetidae</taxon>
        <taxon>Ophiostomatales</taxon>
        <taxon>Ophiostomataceae</taxon>
        <taxon>Sporothrix</taxon>
    </lineage>
</organism>
<accession>A0ABP0C4P2</accession>
<comment type="caution">
    <text evidence="3">The sequence shown here is derived from an EMBL/GenBank/DDBJ whole genome shotgun (WGS) entry which is preliminary data.</text>
</comment>
<evidence type="ECO:0000256" key="1">
    <source>
        <dbReference type="SAM" id="MobiDB-lite"/>
    </source>
</evidence>
<feature type="transmembrane region" description="Helical" evidence="2">
    <location>
        <begin position="548"/>
        <end position="570"/>
    </location>
</feature>
<gene>
    <name evidence="3" type="ORF">SEUCBS140593_006147</name>
</gene>
<feature type="transmembrane region" description="Helical" evidence="2">
    <location>
        <begin position="105"/>
        <end position="131"/>
    </location>
</feature>
<feature type="transmembrane region" description="Helical" evidence="2">
    <location>
        <begin position="31"/>
        <end position="55"/>
    </location>
</feature>
<keyword evidence="2" id="KW-1133">Transmembrane helix</keyword>
<dbReference type="Proteomes" id="UP001642482">
    <property type="component" value="Unassembled WGS sequence"/>
</dbReference>
<keyword evidence="2" id="KW-0812">Transmembrane</keyword>
<feature type="region of interest" description="Disordered" evidence="1">
    <location>
        <begin position="669"/>
        <end position="692"/>
    </location>
</feature>
<keyword evidence="2" id="KW-0472">Membrane</keyword>
<dbReference type="EMBL" id="CAWUHD010000064">
    <property type="protein sequence ID" value="CAK7226160.1"/>
    <property type="molecule type" value="Genomic_DNA"/>
</dbReference>
<protein>
    <submittedName>
        <fullName evidence="3">Uncharacterized protein</fullName>
    </submittedName>
</protein>
<name>A0ABP0C4P2_9PEZI</name>
<proteinExistence type="predicted"/>
<evidence type="ECO:0000313" key="3">
    <source>
        <dbReference type="EMBL" id="CAK7226160.1"/>
    </source>
</evidence>
<keyword evidence="4" id="KW-1185">Reference proteome</keyword>
<evidence type="ECO:0000313" key="4">
    <source>
        <dbReference type="Proteomes" id="UP001642482"/>
    </source>
</evidence>